<dbReference type="PROSITE" id="PS51222">
    <property type="entry name" value="DCD"/>
    <property type="match status" value="1"/>
</dbReference>
<dbReference type="InterPro" id="IPR044832">
    <property type="entry name" value="NRP-like"/>
</dbReference>
<evidence type="ECO:0000313" key="3">
    <source>
        <dbReference type="EMBL" id="KAJ8422152.1"/>
    </source>
</evidence>
<dbReference type="PANTHER" id="PTHR46034:SF7">
    <property type="entry name" value="INFLUENZA VIRUS NS1A-BINDING PROTEIN"/>
    <property type="match status" value="1"/>
</dbReference>
<feature type="domain" description="DCD" evidence="2">
    <location>
        <begin position="33"/>
        <end position="166"/>
    </location>
</feature>
<accession>A0A9Q1GJA2</accession>
<dbReference type="EMBL" id="JAKOGI010002370">
    <property type="protein sequence ID" value="KAJ8422152.1"/>
    <property type="molecule type" value="Genomic_DNA"/>
</dbReference>
<protein>
    <recommendedName>
        <fullName evidence="2">DCD domain-containing protein</fullName>
    </recommendedName>
</protein>
<evidence type="ECO:0000256" key="1">
    <source>
        <dbReference type="SAM" id="MobiDB-lite"/>
    </source>
</evidence>
<dbReference type="Pfam" id="PF01344">
    <property type="entry name" value="Kelch_1"/>
    <property type="match status" value="1"/>
</dbReference>
<feature type="region of interest" description="Disordered" evidence="1">
    <location>
        <begin position="245"/>
        <end position="284"/>
    </location>
</feature>
<keyword evidence="4" id="KW-1185">Reference proteome</keyword>
<feature type="region of interest" description="Disordered" evidence="1">
    <location>
        <begin position="1"/>
        <end position="23"/>
    </location>
</feature>
<evidence type="ECO:0000313" key="4">
    <source>
        <dbReference type="Proteomes" id="UP001153076"/>
    </source>
</evidence>
<dbReference type="AlphaFoldDB" id="A0A9Q1GJA2"/>
<reference evidence="3" key="1">
    <citation type="submission" date="2022-04" db="EMBL/GenBank/DDBJ databases">
        <title>Carnegiea gigantea Genome sequencing and assembly v2.</title>
        <authorList>
            <person name="Copetti D."/>
            <person name="Sanderson M.J."/>
            <person name="Burquez A."/>
            <person name="Wojciechowski M.F."/>
        </authorList>
    </citation>
    <scope>NUCLEOTIDE SEQUENCE</scope>
    <source>
        <strain evidence="3">SGP5-SGP5p</strain>
        <tissue evidence="3">Aerial part</tissue>
    </source>
</reference>
<dbReference type="SUPFAM" id="SSF117281">
    <property type="entry name" value="Kelch motif"/>
    <property type="match status" value="1"/>
</dbReference>
<organism evidence="3 4">
    <name type="scientific">Carnegiea gigantea</name>
    <dbReference type="NCBI Taxonomy" id="171969"/>
    <lineage>
        <taxon>Eukaryota</taxon>
        <taxon>Viridiplantae</taxon>
        <taxon>Streptophyta</taxon>
        <taxon>Embryophyta</taxon>
        <taxon>Tracheophyta</taxon>
        <taxon>Spermatophyta</taxon>
        <taxon>Magnoliopsida</taxon>
        <taxon>eudicotyledons</taxon>
        <taxon>Gunneridae</taxon>
        <taxon>Pentapetalae</taxon>
        <taxon>Caryophyllales</taxon>
        <taxon>Cactineae</taxon>
        <taxon>Cactaceae</taxon>
        <taxon>Cactoideae</taxon>
        <taxon>Echinocereeae</taxon>
        <taxon>Carnegiea</taxon>
    </lineage>
</organism>
<dbReference type="Pfam" id="PF24681">
    <property type="entry name" value="Kelch_KLHDC2_KLHL20_DRC7"/>
    <property type="match status" value="1"/>
</dbReference>
<sequence>MGAGKRKQNFKGGAPAGPSSTTLKQTTRNLKKDQLGGVIFGCTNNTINECLSKQIFGLPAQHFSYVKNIDPGLPLFLFNYSKRVLHGIFEAASPGQMNINPYGWTIDGLERTSYPAQVQIRIRINCHPISENQFAPIIKDNYYTHNHFWFELDYAQASKLISLFSTQVVPVSPSASVIRNVGSWQIKPKRPSKLGIEEDKGITPSVPYCTSAPSNHSNRDLSLTNRSSCLGGIHDRVGCDTKVTEDHQREGVNENSQKLSVNCEQDSSPKSHESSPVSQLQDSANVNRLHTEGNDLQKTEMAQVENVKDSPLSSSDIPSIIAQVAKLMQEVQELKTFKQEHISKLSQLQQKQIQFELAFSLPPLNDWGTSQVKSESDIQQLKDRCTVLEYFSNEEAHGCGAMTESYSEQPLDSDGTIFLVGGYDGESWLSSLDLYSPSNDIIKSLKPMSSVRSYTSVAKLNDDLYVIGGGAGSSWYDTVESYNTVKDDWRLLPCLNAKKGSLAAATLNDKIFAIGGGNGQDSFSDVEMFDLNVGRWISARSMLQKRFALGAVELNGSLYAVGGYDGKHYLRSGERFDPREHSWSKIESMNTSRGSHSLVVLNEKLYAIGGFDGSCVVASVEVFDPRRGTWMTNTPMNLARGYSAAVVLSNAVYVIGGWEGNDNIADKVERYEEGHGWQLTNLKAIGKRCYASAMVP</sequence>
<proteinExistence type="predicted"/>
<dbReference type="PANTHER" id="PTHR46034">
    <property type="match status" value="1"/>
</dbReference>
<evidence type="ECO:0000259" key="2">
    <source>
        <dbReference type="PROSITE" id="PS51222"/>
    </source>
</evidence>
<dbReference type="InterPro" id="IPR006652">
    <property type="entry name" value="Kelch_1"/>
</dbReference>
<dbReference type="SMART" id="SM00612">
    <property type="entry name" value="Kelch"/>
    <property type="match status" value="6"/>
</dbReference>
<dbReference type="GO" id="GO:0034976">
    <property type="term" value="P:response to endoplasmic reticulum stress"/>
    <property type="evidence" value="ECO:0007669"/>
    <property type="project" value="InterPro"/>
</dbReference>
<dbReference type="OrthoDB" id="45365at2759"/>
<name>A0A9Q1GJA2_9CARY</name>
<dbReference type="Pfam" id="PF10539">
    <property type="entry name" value="Dev_Cell_Death"/>
    <property type="match status" value="1"/>
</dbReference>
<gene>
    <name evidence="3" type="ORF">Cgig2_009448</name>
</gene>
<dbReference type="InterPro" id="IPR013989">
    <property type="entry name" value="Dev_and_cell_death_domain"/>
</dbReference>
<comment type="caution">
    <text evidence="3">The sequence shown here is derived from an EMBL/GenBank/DDBJ whole genome shotgun (WGS) entry which is preliminary data.</text>
</comment>
<dbReference type="Proteomes" id="UP001153076">
    <property type="component" value="Unassembled WGS sequence"/>
</dbReference>
<dbReference type="Gene3D" id="2.120.10.80">
    <property type="entry name" value="Kelch-type beta propeller"/>
    <property type="match status" value="2"/>
</dbReference>
<dbReference type="InterPro" id="IPR015915">
    <property type="entry name" value="Kelch-typ_b-propeller"/>
</dbReference>
<feature type="compositionally biased region" description="Polar residues" evidence="1">
    <location>
        <begin position="253"/>
        <end position="266"/>
    </location>
</feature>
<dbReference type="SMART" id="SM00767">
    <property type="entry name" value="DCD"/>
    <property type="match status" value="1"/>
</dbReference>